<dbReference type="AlphaFoldDB" id="A0A7K9WD00"/>
<comment type="caution">
    <text evidence="3">The sequence shown here is derived from an EMBL/GenBank/DDBJ whole genome shotgun (WGS) entry which is preliminary data.</text>
</comment>
<sequence>SSQESHDHVLLDIPVTREQMNHYRAAAETAHSELAALSVKYDCAQSELLKLRSSMISKEASFQELKAEAESCKENSARQMSRLLSLQTQIQEMEEELCALATSKNQAELIAQVAYKENLELKEELNEKNAKLNTYLNECKENMTQASKISKNYEELLTQISGFLDIDVREKEEPQEHLTSKVSEICKENLSLKEQVAALQEAVNAHEMESKANRETIMRLVSEVAKEQKKAAGYYQDMEKLNKDLDSAMIKRQSLEMEIRNLQEKLTVNQKALETSKQELHNLKKSSRELDANLKSSREETRTAQSSLEAFKEEIAALLSHGSAVVKPSEKAILERIQEINHKEETNEIMVSQLETQLVKLGEALENQTTLYHEALERSNKAEKRSENFHNQLKHLEEELLTGDLMQDGLKLEKQKHLKFLEQLNEKMKLDSLAAEVGFDMTMDAILARVEQLVKLEGDAVVENKTVAYSLRRKLKAQKEKLESKELHMSLLRQKITQLEEEKQARAALAVERDEANLTVRKLHKMTERLQKQLDLARETNTDLKAKLSETSELKIKTLEQNRTIEELTKSQSKLERMKEKAEKQLRSTKSELLLKERKATEDKEKTKNMLEAVISEMKVLKTTLSELAKRERQLADFREVVSRMLGLDIASLALPDYEIITRLEGLIHFHQHHFFPCVCPKDVARTLEEQQRNIQLL</sequence>
<keyword evidence="1" id="KW-0175">Coiled coil</keyword>
<feature type="coiled-coil region" evidence="1">
    <location>
        <begin position="365"/>
        <end position="399"/>
    </location>
</feature>
<reference evidence="3 4" key="1">
    <citation type="submission" date="2019-09" db="EMBL/GenBank/DDBJ databases">
        <title>Bird 10,000 Genomes (B10K) Project - Family phase.</title>
        <authorList>
            <person name="Zhang G."/>
        </authorList>
    </citation>
    <scope>NUCLEOTIDE SEQUENCE [LARGE SCALE GENOMIC DNA]</scope>
    <source>
        <strain evidence="3">B10K-DU-001-49</strain>
        <tissue evidence="3">Muscle</tissue>
    </source>
</reference>
<dbReference type="Proteomes" id="UP000561178">
    <property type="component" value="Unassembled WGS sequence"/>
</dbReference>
<feature type="non-terminal residue" evidence="3">
    <location>
        <position position="1"/>
    </location>
</feature>
<gene>
    <name evidence="3" type="primary">Ccdc170</name>
    <name evidence="3" type="ORF">RHIDAH_R01808</name>
</gene>
<feature type="non-terminal residue" evidence="3">
    <location>
        <position position="698"/>
    </location>
</feature>
<dbReference type="EMBL" id="VXAC01004740">
    <property type="protein sequence ID" value="NXI82954.1"/>
    <property type="molecule type" value="Genomic_DNA"/>
</dbReference>
<evidence type="ECO:0000256" key="2">
    <source>
        <dbReference type="SAM" id="MobiDB-lite"/>
    </source>
</evidence>
<feature type="coiled-coil region" evidence="1">
    <location>
        <begin position="55"/>
        <end position="156"/>
    </location>
</feature>
<accession>A0A7K9WD00</accession>
<protein>
    <submittedName>
        <fullName evidence="3">CC170 protein</fullName>
    </submittedName>
</protein>
<dbReference type="Gene3D" id="1.10.287.1490">
    <property type="match status" value="1"/>
</dbReference>
<dbReference type="InterPro" id="IPR039139">
    <property type="entry name" value="CCDC170-like"/>
</dbReference>
<name>A0A7K9WD00_9PASS</name>
<keyword evidence="4" id="KW-1185">Reference proteome</keyword>
<organism evidence="3 4">
    <name type="scientific">Rhipidura dahli</name>
    <dbReference type="NCBI Taxonomy" id="667186"/>
    <lineage>
        <taxon>Eukaryota</taxon>
        <taxon>Metazoa</taxon>
        <taxon>Chordata</taxon>
        <taxon>Craniata</taxon>
        <taxon>Vertebrata</taxon>
        <taxon>Euteleostomi</taxon>
        <taxon>Archelosauria</taxon>
        <taxon>Archosauria</taxon>
        <taxon>Dinosauria</taxon>
        <taxon>Saurischia</taxon>
        <taxon>Theropoda</taxon>
        <taxon>Coelurosauria</taxon>
        <taxon>Aves</taxon>
        <taxon>Neognathae</taxon>
        <taxon>Neoaves</taxon>
        <taxon>Telluraves</taxon>
        <taxon>Australaves</taxon>
        <taxon>Passeriformes</taxon>
        <taxon>Rhipiduridae</taxon>
        <taxon>Rhipidura</taxon>
    </lineage>
</organism>
<evidence type="ECO:0000313" key="3">
    <source>
        <dbReference type="EMBL" id="NXI82954.1"/>
    </source>
</evidence>
<feature type="coiled-coil region" evidence="1">
    <location>
        <begin position="475"/>
        <end position="631"/>
    </location>
</feature>
<dbReference type="PANTHER" id="PTHR18863:SF4">
    <property type="entry name" value="COILED-COIL DOMAIN-CONTAINING PROTEIN 170"/>
    <property type="match status" value="1"/>
</dbReference>
<feature type="region of interest" description="Disordered" evidence="2">
    <location>
        <begin position="277"/>
        <end position="301"/>
    </location>
</feature>
<proteinExistence type="predicted"/>
<evidence type="ECO:0000256" key="1">
    <source>
        <dbReference type="SAM" id="Coils"/>
    </source>
</evidence>
<evidence type="ECO:0000313" key="4">
    <source>
        <dbReference type="Proteomes" id="UP000561178"/>
    </source>
</evidence>
<dbReference type="PANTHER" id="PTHR18863">
    <property type="entry name" value="TSEC-2-RELATED"/>
    <property type="match status" value="1"/>
</dbReference>